<accession>A0A540L928</accession>
<dbReference type="PANTHER" id="PTHR31061">
    <property type="entry name" value="LD22376P"/>
    <property type="match status" value="1"/>
</dbReference>
<keyword evidence="2" id="KW-1133">Transmembrane helix</keyword>
<evidence type="ECO:0000313" key="3">
    <source>
        <dbReference type="EMBL" id="TQD82988.1"/>
    </source>
</evidence>
<organism evidence="3 4">
    <name type="scientific">Malus baccata</name>
    <name type="common">Siberian crab apple</name>
    <name type="synonym">Pyrus baccata</name>
    <dbReference type="NCBI Taxonomy" id="106549"/>
    <lineage>
        <taxon>Eukaryota</taxon>
        <taxon>Viridiplantae</taxon>
        <taxon>Streptophyta</taxon>
        <taxon>Embryophyta</taxon>
        <taxon>Tracheophyta</taxon>
        <taxon>Spermatophyta</taxon>
        <taxon>Magnoliopsida</taxon>
        <taxon>eudicotyledons</taxon>
        <taxon>Gunneridae</taxon>
        <taxon>Pentapetalae</taxon>
        <taxon>rosids</taxon>
        <taxon>fabids</taxon>
        <taxon>Rosales</taxon>
        <taxon>Rosaceae</taxon>
        <taxon>Amygdaloideae</taxon>
        <taxon>Maleae</taxon>
        <taxon>Malus</taxon>
    </lineage>
</organism>
<proteinExistence type="predicted"/>
<protein>
    <recommendedName>
        <fullName evidence="5">Heparan-alpha-glucosaminide N-acetyltransferase catalytic domain-containing protein</fullName>
    </recommendedName>
</protein>
<evidence type="ECO:0008006" key="5">
    <source>
        <dbReference type="Google" id="ProtNLM"/>
    </source>
</evidence>
<feature type="transmembrane region" description="Helical" evidence="2">
    <location>
        <begin position="69"/>
        <end position="89"/>
    </location>
</feature>
<evidence type="ECO:0000313" key="4">
    <source>
        <dbReference type="Proteomes" id="UP000315295"/>
    </source>
</evidence>
<evidence type="ECO:0000256" key="2">
    <source>
        <dbReference type="SAM" id="Phobius"/>
    </source>
</evidence>
<comment type="caution">
    <text evidence="3">The sequence shown here is derived from an EMBL/GenBank/DDBJ whole genome shotgun (WGS) entry which is preliminary data.</text>
</comment>
<feature type="compositionally biased region" description="Basic and acidic residues" evidence="1">
    <location>
        <begin position="1"/>
        <end position="10"/>
    </location>
</feature>
<dbReference type="EMBL" id="VIEB01000698">
    <property type="protein sequence ID" value="TQD82988.1"/>
    <property type="molecule type" value="Genomic_DNA"/>
</dbReference>
<sequence length="120" mass="13020">MAEIKADTSHHQSLIVSEPDVSDPKLSKSKRLASLDIFRGLTVSLMILVDNTSGEWPVIGHAPWNGCNLADFVMPFFLFIVGMSIALSLKLSPIKPPKQQAAQTTISHYCFFSSAAGSKS</sequence>
<name>A0A540L928_MALBA</name>
<dbReference type="Proteomes" id="UP000315295">
    <property type="component" value="Unassembled WGS sequence"/>
</dbReference>
<feature type="region of interest" description="Disordered" evidence="1">
    <location>
        <begin position="1"/>
        <end position="28"/>
    </location>
</feature>
<gene>
    <name evidence="3" type="ORF">C1H46_031457</name>
</gene>
<evidence type="ECO:0000256" key="1">
    <source>
        <dbReference type="SAM" id="MobiDB-lite"/>
    </source>
</evidence>
<dbReference type="STRING" id="106549.A0A540L928"/>
<dbReference type="PANTHER" id="PTHR31061:SF25">
    <property type="entry name" value="HEPARAN-ALPHA-GLUCOSAMINIDE N-ACETYLTRANSFERASE-LIKE PROTEIN (DUF1624)"/>
    <property type="match status" value="1"/>
</dbReference>
<keyword evidence="2" id="KW-0812">Transmembrane</keyword>
<keyword evidence="4" id="KW-1185">Reference proteome</keyword>
<keyword evidence="2" id="KW-0472">Membrane</keyword>
<reference evidence="3 4" key="1">
    <citation type="journal article" date="2019" name="G3 (Bethesda)">
        <title>Sequencing of a Wild Apple (Malus baccata) Genome Unravels the Differences Between Cultivated and Wild Apple Species Regarding Disease Resistance and Cold Tolerance.</title>
        <authorList>
            <person name="Chen X."/>
        </authorList>
    </citation>
    <scope>NUCLEOTIDE SEQUENCE [LARGE SCALE GENOMIC DNA]</scope>
    <source>
        <strain evidence="4">cv. Shandingzi</strain>
        <tissue evidence="3">Leaves</tissue>
    </source>
</reference>
<dbReference type="AlphaFoldDB" id="A0A540L928"/>